<feature type="compositionally biased region" description="Basic and acidic residues" evidence="9">
    <location>
        <begin position="420"/>
        <end position="429"/>
    </location>
</feature>
<name>A0ABP7T2K6_9SPHN</name>
<dbReference type="Pfam" id="PF00999">
    <property type="entry name" value="Na_H_Exchanger"/>
    <property type="match status" value="1"/>
</dbReference>
<dbReference type="Gene3D" id="1.20.1530.20">
    <property type="match status" value="1"/>
</dbReference>
<accession>A0ABP7T2K6</accession>
<feature type="transmembrane region" description="Helical" evidence="10">
    <location>
        <begin position="6"/>
        <end position="24"/>
    </location>
</feature>
<comment type="subcellular location">
    <subcellularLocation>
        <location evidence="1">Cell membrane</location>
        <topology evidence="1">Multi-pass membrane protein</topology>
    </subcellularLocation>
</comment>
<evidence type="ECO:0000313" key="13">
    <source>
        <dbReference type="Proteomes" id="UP001500235"/>
    </source>
</evidence>
<reference evidence="13" key="1">
    <citation type="journal article" date="2019" name="Int. J. Syst. Evol. Microbiol.">
        <title>The Global Catalogue of Microorganisms (GCM) 10K type strain sequencing project: providing services to taxonomists for standard genome sequencing and annotation.</title>
        <authorList>
            <consortium name="The Broad Institute Genomics Platform"/>
            <consortium name="The Broad Institute Genome Sequencing Center for Infectious Disease"/>
            <person name="Wu L."/>
            <person name="Ma J."/>
        </authorList>
    </citation>
    <scope>NUCLEOTIDE SEQUENCE [LARGE SCALE GENOMIC DNA]</scope>
    <source>
        <strain evidence="13">JCM 17563</strain>
    </source>
</reference>
<feature type="transmembrane region" description="Helical" evidence="10">
    <location>
        <begin position="172"/>
        <end position="191"/>
    </location>
</feature>
<dbReference type="InterPro" id="IPR038770">
    <property type="entry name" value="Na+/solute_symporter_sf"/>
</dbReference>
<feature type="transmembrane region" description="Helical" evidence="10">
    <location>
        <begin position="36"/>
        <end position="53"/>
    </location>
</feature>
<dbReference type="InterPro" id="IPR006153">
    <property type="entry name" value="Cation/H_exchanger_TM"/>
</dbReference>
<gene>
    <name evidence="12" type="ORF">GCM10022280_20190</name>
</gene>
<sequence length="429" mass="45867">MFGFETYHIILAGAGLAILVAFWLPRFVSGREPAASALLILAGLLAFLPFPAVREALNPVAQARAWEVTAELCVIVGLFGTGLRIDRLIERAQWMPTLRLLIIAMPLCIGTLALFGWWAAGLTFAGALLLGAILAPTDPVLAGDVQVGPPREGGEHPVRFTLTTEAGLNDGLAFPFVHLGILVATAGGLTLGMAGEWLAKDMLYRIVVGVLSGASVGWLLGKLLFDWPRENALSRTESGVIAFAGVLLAYGATELVEGYGFIAAFVAGLTLRRSESGHDFHRRLHDFSESLEHALTSLLLVALGASLPILWPHFTPANLLIAGVLILVIRPVTAWLSLAGTRLAGRERLVVAFYGVRGIGSIYYLAYAGHHVQLTNEYELWAIIACTILLSTIVHGLTAGFAVERVTGERQTGSMLPPSDRVEGNRAPS</sequence>
<dbReference type="EMBL" id="BAABBQ010000001">
    <property type="protein sequence ID" value="GAA4019983.1"/>
    <property type="molecule type" value="Genomic_DNA"/>
</dbReference>
<comment type="caution">
    <text evidence="12">The sequence shown here is derived from an EMBL/GenBank/DDBJ whole genome shotgun (WGS) entry which is preliminary data.</text>
</comment>
<evidence type="ECO:0000256" key="5">
    <source>
        <dbReference type="ARBA" id="ARBA00022692"/>
    </source>
</evidence>
<evidence type="ECO:0000256" key="10">
    <source>
        <dbReference type="SAM" id="Phobius"/>
    </source>
</evidence>
<evidence type="ECO:0000256" key="3">
    <source>
        <dbReference type="ARBA" id="ARBA00022449"/>
    </source>
</evidence>
<protein>
    <submittedName>
        <fullName evidence="12">Cation:proton antiporter</fullName>
    </submittedName>
</protein>
<dbReference type="PANTHER" id="PTHR32507:SF8">
    <property type="entry name" value="CNH1P"/>
    <property type="match status" value="1"/>
</dbReference>
<feature type="transmembrane region" description="Helical" evidence="10">
    <location>
        <begin position="203"/>
        <end position="221"/>
    </location>
</feature>
<keyword evidence="4" id="KW-1003">Cell membrane</keyword>
<evidence type="ECO:0000256" key="7">
    <source>
        <dbReference type="ARBA" id="ARBA00023065"/>
    </source>
</evidence>
<feature type="domain" description="Cation/H+ exchanger transmembrane" evidence="11">
    <location>
        <begin position="36"/>
        <end position="403"/>
    </location>
</feature>
<evidence type="ECO:0000313" key="12">
    <source>
        <dbReference type="EMBL" id="GAA4019983.1"/>
    </source>
</evidence>
<keyword evidence="6 10" id="KW-1133">Transmembrane helix</keyword>
<dbReference type="RefSeq" id="WP_344707288.1">
    <property type="nucleotide sequence ID" value="NZ_BAABBQ010000001.1"/>
</dbReference>
<dbReference type="Proteomes" id="UP001500235">
    <property type="component" value="Unassembled WGS sequence"/>
</dbReference>
<feature type="transmembrane region" description="Helical" evidence="10">
    <location>
        <begin position="291"/>
        <end position="311"/>
    </location>
</feature>
<keyword evidence="8 10" id="KW-0472">Membrane</keyword>
<feature type="region of interest" description="Disordered" evidence="9">
    <location>
        <begin position="410"/>
        <end position="429"/>
    </location>
</feature>
<keyword evidence="7" id="KW-0406">Ion transport</keyword>
<keyword evidence="5 10" id="KW-0812">Transmembrane</keyword>
<keyword evidence="2" id="KW-0813">Transport</keyword>
<feature type="transmembrane region" description="Helical" evidence="10">
    <location>
        <begin position="317"/>
        <end position="337"/>
    </location>
</feature>
<evidence type="ECO:0000256" key="8">
    <source>
        <dbReference type="ARBA" id="ARBA00023136"/>
    </source>
</evidence>
<proteinExistence type="predicted"/>
<feature type="transmembrane region" description="Helical" evidence="10">
    <location>
        <begin position="65"/>
        <end position="85"/>
    </location>
</feature>
<keyword evidence="3" id="KW-0050">Antiport</keyword>
<evidence type="ECO:0000256" key="2">
    <source>
        <dbReference type="ARBA" id="ARBA00022448"/>
    </source>
</evidence>
<keyword evidence="13" id="KW-1185">Reference proteome</keyword>
<evidence type="ECO:0000256" key="9">
    <source>
        <dbReference type="SAM" id="MobiDB-lite"/>
    </source>
</evidence>
<dbReference type="PANTHER" id="PTHR32507">
    <property type="entry name" value="NA(+)/H(+) ANTIPORTER 1"/>
    <property type="match status" value="1"/>
</dbReference>
<feature type="transmembrane region" description="Helical" evidence="10">
    <location>
        <begin position="97"/>
        <end position="120"/>
    </location>
</feature>
<evidence type="ECO:0000256" key="6">
    <source>
        <dbReference type="ARBA" id="ARBA00022989"/>
    </source>
</evidence>
<evidence type="ECO:0000256" key="1">
    <source>
        <dbReference type="ARBA" id="ARBA00004651"/>
    </source>
</evidence>
<organism evidence="12 13">
    <name type="scientific">Sphingomonas swuensis</name>
    <dbReference type="NCBI Taxonomy" id="977800"/>
    <lineage>
        <taxon>Bacteria</taxon>
        <taxon>Pseudomonadati</taxon>
        <taxon>Pseudomonadota</taxon>
        <taxon>Alphaproteobacteria</taxon>
        <taxon>Sphingomonadales</taxon>
        <taxon>Sphingomonadaceae</taxon>
        <taxon>Sphingomonas</taxon>
    </lineage>
</organism>
<evidence type="ECO:0000259" key="11">
    <source>
        <dbReference type="Pfam" id="PF00999"/>
    </source>
</evidence>
<feature type="transmembrane region" description="Helical" evidence="10">
    <location>
        <begin position="349"/>
        <end position="368"/>
    </location>
</feature>
<evidence type="ECO:0000256" key="4">
    <source>
        <dbReference type="ARBA" id="ARBA00022475"/>
    </source>
</evidence>
<feature type="transmembrane region" description="Helical" evidence="10">
    <location>
        <begin position="380"/>
        <end position="403"/>
    </location>
</feature>
<feature type="transmembrane region" description="Helical" evidence="10">
    <location>
        <begin position="241"/>
        <end position="271"/>
    </location>
</feature>